<gene>
    <name evidence="1" type="ORF">Tci_892673</name>
</gene>
<name>A0A699ULX7_TANCI</name>
<reference evidence="1" key="1">
    <citation type="journal article" date="2019" name="Sci. Rep.">
        <title>Draft genome of Tanacetum cinerariifolium, the natural source of mosquito coil.</title>
        <authorList>
            <person name="Yamashiro T."/>
            <person name="Shiraishi A."/>
            <person name="Satake H."/>
            <person name="Nakayama K."/>
        </authorList>
    </citation>
    <scope>NUCLEOTIDE SEQUENCE</scope>
</reference>
<accession>A0A699ULX7</accession>
<evidence type="ECO:0000313" key="1">
    <source>
        <dbReference type="EMBL" id="GFD20704.1"/>
    </source>
</evidence>
<sequence length="76" mass="8968">EELHGWKVKDFKGMTFEEVEAKFAEVWKQVEDFIHMGSKEQTERLKRKGLNLEQEQVKKQKTGKFIQKDRGATGRS</sequence>
<dbReference type="AlphaFoldDB" id="A0A699ULX7"/>
<protein>
    <submittedName>
        <fullName evidence="1">Uncharacterized protein</fullName>
    </submittedName>
</protein>
<feature type="non-terminal residue" evidence="1">
    <location>
        <position position="1"/>
    </location>
</feature>
<proteinExistence type="predicted"/>
<organism evidence="1">
    <name type="scientific">Tanacetum cinerariifolium</name>
    <name type="common">Dalmatian daisy</name>
    <name type="synonym">Chrysanthemum cinerariifolium</name>
    <dbReference type="NCBI Taxonomy" id="118510"/>
    <lineage>
        <taxon>Eukaryota</taxon>
        <taxon>Viridiplantae</taxon>
        <taxon>Streptophyta</taxon>
        <taxon>Embryophyta</taxon>
        <taxon>Tracheophyta</taxon>
        <taxon>Spermatophyta</taxon>
        <taxon>Magnoliopsida</taxon>
        <taxon>eudicotyledons</taxon>
        <taxon>Gunneridae</taxon>
        <taxon>Pentapetalae</taxon>
        <taxon>asterids</taxon>
        <taxon>campanulids</taxon>
        <taxon>Asterales</taxon>
        <taxon>Asteraceae</taxon>
        <taxon>Asteroideae</taxon>
        <taxon>Anthemideae</taxon>
        <taxon>Anthemidinae</taxon>
        <taxon>Tanacetum</taxon>
    </lineage>
</organism>
<dbReference type="EMBL" id="BKCJ011324183">
    <property type="protein sequence ID" value="GFD20704.1"/>
    <property type="molecule type" value="Genomic_DNA"/>
</dbReference>
<comment type="caution">
    <text evidence="1">The sequence shown here is derived from an EMBL/GenBank/DDBJ whole genome shotgun (WGS) entry which is preliminary data.</text>
</comment>